<keyword evidence="2" id="KW-1185">Reference proteome</keyword>
<reference evidence="1 2" key="1">
    <citation type="submission" date="2018-11" db="EMBL/GenBank/DDBJ databases">
        <authorList>
            <consortium name="Pathogen Informatics"/>
        </authorList>
    </citation>
    <scope>NUCLEOTIDE SEQUENCE [LARGE SCALE GENOMIC DNA]</scope>
</reference>
<sequence length="203" mass="23238">MKRGIDYDKALDAINTFRKELVNERVRSKNTKFPKERLAQEKASKYRHGVSEGIHFVFRPSSDDFKLLDEPVKEALKDWVKRIENGFEDSSVSTYEFLGTYDEFIQVASGLTTDVGCAMKPLCSYPDNNNDDDKIEKIEDFSEKKKIWEQRHIQYIVCKFWPKKSDVGNTPNAIHFVSSTINSVNSICLGNMLGVVIGNNISE</sequence>
<accession>A0A3P7PIX6</accession>
<dbReference type="Gene3D" id="3.40.33.10">
    <property type="entry name" value="CAP"/>
    <property type="match status" value="1"/>
</dbReference>
<dbReference type="SUPFAM" id="SSF55797">
    <property type="entry name" value="PR-1-like"/>
    <property type="match status" value="1"/>
</dbReference>
<dbReference type="AlphaFoldDB" id="A0A3P7PIX6"/>
<dbReference type="InterPro" id="IPR035940">
    <property type="entry name" value="CAP_sf"/>
</dbReference>
<dbReference type="OrthoDB" id="5847754at2759"/>
<proteinExistence type="predicted"/>
<name>A0A3P7PIX6_DRAME</name>
<organism evidence="1 2">
    <name type="scientific">Dracunculus medinensis</name>
    <name type="common">Guinea worm</name>
    <dbReference type="NCBI Taxonomy" id="318479"/>
    <lineage>
        <taxon>Eukaryota</taxon>
        <taxon>Metazoa</taxon>
        <taxon>Ecdysozoa</taxon>
        <taxon>Nematoda</taxon>
        <taxon>Chromadorea</taxon>
        <taxon>Rhabditida</taxon>
        <taxon>Spirurina</taxon>
        <taxon>Dracunculoidea</taxon>
        <taxon>Dracunculidae</taxon>
        <taxon>Dracunculus</taxon>
    </lineage>
</organism>
<dbReference type="EMBL" id="UYYG01000279">
    <property type="protein sequence ID" value="VDN54110.1"/>
    <property type="molecule type" value="Genomic_DNA"/>
</dbReference>
<dbReference type="Proteomes" id="UP000274756">
    <property type="component" value="Unassembled WGS sequence"/>
</dbReference>
<protein>
    <submittedName>
        <fullName evidence="1">Uncharacterized protein</fullName>
    </submittedName>
</protein>
<evidence type="ECO:0000313" key="1">
    <source>
        <dbReference type="EMBL" id="VDN54110.1"/>
    </source>
</evidence>
<evidence type="ECO:0000313" key="2">
    <source>
        <dbReference type="Proteomes" id="UP000274756"/>
    </source>
</evidence>
<gene>
    <name evidence="1" type="ORF">DME_LOCUS4083</name>
</gene>